<protein>
    <submittedName>
        <fullName evidence="1">Uncharacterized protein</fullName>
    </submittedName>
</protein>
<keyword evidence="2" id="KW-1185">Reference proteome</keyword>
<reference evidence="1 2" key="1">
    <citation type="journal article" date="2019" name="Int. J. Syst. Evol. Microbiol.">
        <title>The Global Catalogue of Microorganisms (GCM) 10K type strain sequencing project: providing services to taxonomists for standard genome sequencing and annotation.</title>
        <authorList>
            <consortium name="The Broad Institute Genomics Platform"/>
            <consortium name="The Broad Institute Genome Sequencing Center for Infectious Disease"/>
            <person name="Wu L."/>
            <person name="Ma J."/>
        </authorList>
    </citation>
    <scope>NUCLEOTIDE SEQUENCE [LARGE SCALE GENOMIC DNA]</scope>
    <source>
        <strain evidence="1 2">JCM 7356</strain>
    </source>
</reference>
<proteinExistence type="predicted"/>
<gene>
    <name evidence="1" type="ORF">GCM10010430_18800</name>
</gene>
<comment type="caution">
    <text evidence="1">The sequence shown here is derived from an EMBL/GenBank/DDBJ whole genome shotgun (WGS) entry which is preliminary data.</text>
</comment>
<evidence type="ECO:0000313" key="2">
    <source>
        <dbReference type="Proteomes" id="UP001500305"/>
    </source>
</evidence>
<organism evidence="1 2">
    <name type="scientific">Kitasatospora cystarginea</name>
    <dbReference type="NCBI Taxonomy" id="58350"/>
    <lineage>
        <taxon>Bacteria</taxon>
        <taxon>Bacillati</taxon>
        <taxon>Actinomycetota</taxon>
        <taxon>Actinomycetes</taxon>
        <taxon>Kitasatosporales</taxon>
        <taxon>Streptomycetaceae</taxon>
        <taxon>Kitasatospora</taxon>
    </lineage>
</organism>
<dbReference type="Proteomes" id="UP001500305">
    <property type="component" value="Unassembled WGS sequence"/>
</dbReference>
<accession>A0ABN3DNZ8</accession>
<dbReference type="EMBL" id="BAAATR010000006">
    <property type="protein sequence ID" value="GAA2238020.1"/>
    <property type="molecule type" value="Genomic_DNA"/>
</dbReference>
<sequence>MPRPRSPQSPHSRYREAQKLTVLPLEHDLPAPELPNGRDWSAAEKEQWAALWRTSQSYVWDDSTISAVAALVVYWSAILAGTASSTQHMEYRHLLRALGLTPEGMRALGWVIADE</sequence>
<name>A0ABN3DNZ8_9ACTN</name>
<evidence type="ECO:0000313" key="1">
    <source>
        <dbReference type="EMBL" id="GAA2238020.1"/>
    </source>
</evidence>